<name>A0A974A194_9BRAD</name>
<evidence type="ECO:0000313" key="7">
    <source>
        <dbReference type="Proteomes" id="UP001432046"/>
    </source>
</evidence>
<feature type="domain" description="Autotransporter" evidence="4">
    <location>
        <begin position="1144"/>
        <end position="1428"/>
    </location>
</feature>
<evidence type="ECO:0000313" key="5">
    <source>
        <dbReference type="EMBL" id="NVI46031.1"/>
    </source>
</evidence>
<sequence>MQVYIAQRLPGLRRVAVTLAILVALGAAAHAQTGGQGGGNFNGGGGSCGGAAGASSATGVGGAGGNGNCVNSGGGGGGAGTTGGQGGTSPDGAAGGAGGVSGVAGGAGGAGASPAGGPQGFGQGGGGGGGAHGLVVTTTSTLTTSVTGGDGGAGGVGIGDAGGGGGAGGYGVVVENGVNATVNAAATGGKGGAGETSQNPFGANGGDGGFGLFVSGASTITNNSSIIGGNGGAGGINVGCCPALGGNGGNGAAGISLASGSTLVNSATIIGGNGGAGGNTTDTNNTAAAGSGGNGGVGVTGSNATITNSGTITGGAGGAAGTGITNGLAGTSGAGISGSNLTIINSGSISGASGANAITFTGGSNFLGLQGAWSLTGNIALDGASSLSFTQTTSATLSNVITGTGTVIKTGAGTLTLTAANTYSGGTTVSGGLINFNATSNFGSGNITLNGGGLQWASGNTADISGRLNAIGSGGATFDYNGNGVTLGTQLTGTGGVTIANSGSGGILTLAAAESYTGATTINAGATLALSGSGDISSSSVVTVNGTFDISAQALLFGAITTLAGNGSVALGTKVLVITGGSTEFSGAINGGGGLEFAGGIQTLSGVNGYAGVTQIDGGATLALKGSGSIANSLYLGFASGLLPATLDISQTNGGASVTGLYDPTGRGAISLGSKTLTITAHVGPFNGTIQDGGIGGGTGGNVTIANGAVATFGGVNTFTGLTTINSGGELFLTGAGSIASSKAVINNGYFDIAGRAGDASIASLSGTSAGVVNLGAHTLTFTNANGTFAGIIQDGGAGGSVAITGGKEILTGVNTYTGSTTVNGGTLEVDGSIASSSKVTVNSGGTLSGTGVVGAATVTVGNVTVGGTLTVSDSNPRVITVTGGTDLVNNLVASSSAPLSGGVDPAATAIMSGGTLAPGGAANPTGTLTVNGNLAFQSGAIYLVQVTPTLAASTNVSGTATLGGAAVNAVFANGSYISKQYTILSAGSVSGTFGSLANSNLPANFSDTLSYDATHAYLNLTLNFVAPSAPNYGGGLSMNQQNVANTLVNFFNTTGGIPTVFGTLAPAGLTQASGELATGSQQTTFDAMNLFMGLLTDPFMNRTGGLGSMPSATGYADEGDTSAYAATRKADAFAMFTKAPSAPFVQRWNVWAAGFGGSQSTSGNAVVGSNNTTSSVYGTAVGADYLFSPNTVAGFAIAGGGTNFSVANSGGGRSDLFQAGVYVRHTEGPAYISAALAYGWQDITTNRTVTAGGIDQLRAEFDANAYSGRIEGGYRFVAPWVGGVGITPYAAGQFTTFDLPAYAERVISGLPSFALGYAGKSVTDTRSELGFRTDKSFPVQDGVLTLRTRFGWAHDYDPNRAIAATFQALPGASFVVNGAAQASDSALTTASVEMKWRNGWSAAATFEGEFSDVTSSYAGKGVVRYQW</sequence>
<evidence type="ECO:0000313" key="6">
    <source>
        <dbReference type="EMBL" id="WXC83953.1"/>
    </source>
</evidence>
<feature type="chain" id="PRO_5037754329" evidence="3">
    <location>
        <begin position="32"/>
        <end position="1428"/>
    </location>
</feature>
<keyword evidence="1 3" id="KW-0732">Signal</keyword>
<dbReference type="SMART" id="SM00869">
    <property type="entry name" value="Autotransporter"/>
    <property type="match status" value="1"/>
</dbReference>
<dbReference type="Proteomes" id="UP001432046">
    <property type="component" value="Chromosome"/>
</dbReference>
<keyword evidence="7" id="KW-1185">Reference proteome</keyword>
<dbReference type="Pfam" id="PF12951">
    <property type="entry name" value="PATR"/>
    <property type="match status" value="4"/>
</dbReference>
<dbReference type="EMBL" id="CP147711">
    <property type="protein sequence ID" value="WXC83953.1"/>
    <property type="molecule type" value="Genomic_DNA"/>
</dbReference>
<dbReference type="Gene3D" id="2.40.128.130">
    <property type="entry name" value="Autotransporter beta-domain"/>
    <property type="match status" value="1"/>
</dbReference>
<evidence type="ECO:0000259" key="4">
    <source>
        <dbReference type="PROSITE" id="PS51208"/>
    </source>
</evidence>
<evidence type="ECO:0000256" key="1">
    <source>
        <dbReference type="ARBA" id="ARBA00022729"/>
    </source>
</evidence>
<dbReference type="InterPro" id="IPR005546">
    <property type="entry name" value="Autotransporte_beta"/>
</dbReference>
<proteinExistence type="predicted"/>
<dbReference type="Pfam" id="PF03797">
    <property type="entry name" value="Autotransporter"/>
    <property type="match status" value="1"/>
</dbReference>
<feature type="signal peptide" evidence="3">
    <location>
        <begin position="1"/>
        <end position="31"/>
    </location>
</feature>
<evidence type="ECO:0000256" key="2">
    <source>
        <dbReference type="SAM" id="MobiDB-lite"/>
    </source>
</evidence>
<dbReference type="EMBL" id="JAAOLE020000001">
    <property type="protein sequence ID" value="NVI46031.1"/>
    <property type="molecule type" value="Genomic_DNA"/>
</dbReference>
<dbReference type="InterPro" id="IPR013425">
    <property type="entry name" value="Autotrns_rpt"/>
</dbReference>
<dbReference type="SUPFAM" id="SSF103515">
    <property type="entry name" value="Autotransporter"/>
    <property type="match status" value="1"/>
</dbReference>
<organism evidence="5">
    <name type="scientific">Bradyrhizobium septentrionale</name>
    <dbReference type="NCBI Taxonomy" id="1404411"/>
    <lineage>
        <taxon>Bacteria</taxon>
        <taxon>Pseudomonadati</taxon>
        <taxon>Pseudomonadota</taxon>
        <taxon>Alphaproteobacteria</taxon>
        <taxon>Hyphomicrobiales</taxon>
        <taxon>Nitrobacteraceae</taxon>
        <taxon>Bradyrhizobium</taxon>
    </lineage>
</organism>
<reference evidence="6" key="3">
    <citation type="submission" date="2024-03" db="EMBL/GenBank/DDBJ databases">
        <authorList>
            <person name="Bromfield E.S.P."/>
            <person name="Cloutier S."/>
        </authorList>
    </citation>
    <scope>NUCLEOTIDE SEQUENCE</scope>
    <source>
        <strain evidence="6">5S5</strain>
    </source>
</reference>
<feature type="region of interest" description="Disordered" evidence="2">
    <location>
        <begin position="107"/>
        <end position="128"/>
    </location>
</feature>
<reference evidence="5" key="1">
    <citation type="submission" date="2020-06" db="EMBL/GenBank/DDBJ databases">
        <title>Whole Genome Sequence of Bradyrhizobium sp. Strain 1S1.</title>
        <authorList>
            <person name="Bromfield E.S.P."/>
            <person name="Cloutier S."/>
        </authorList>
    </citation>
    <scope>NUCLEOTIDE SEQUENCE [LARGE SCALE GENOMIC DNA]</scope>
    <source>
        <strain evidence="5">1S1</strain>
    </source>
</reference>
<feature type="compositionally biased region" description="Gly residues" evidence="2">
    <location>
        <begin position="117"/>
        <end position="128"/>
    </location>
</feature>
<dbReference type="InterPro" id="IPR036709">
    <property type="entry name" value="Autotransporte_beta_dom_sf"/>
</dbReference>
<dbReference type="NCBIfam" id="TIGR02601">
    <property type="entry name" value="autotrns_rpt"/>
    <property type="match status" value="2"/>
</dbReference>
<reference evidence="6" key="2">
    <citation type="journal article" date="2021" name="Int. J. Syst. Evol. Microbiol.">
        <title>Bradyrhizobium septentrionale sp. nov. (sv. septentrionale) and Bradyrhizobium quebecense sp. nov. (sv. septentrionale) associated with legumes native to Canada possess rearranged symbiosis genes and numerous insertion sequences.</title>
        <authorList>
            <person name="Bromfield E.S.P."/>
            <person name="Cloutier S."/>
        </authorList>
    </citation>
    <scope>NUCLEOTIDE SEQUENCE</scope>
    <source>
        <strain evidence="6">5S5</strain>
    </source>
</reference>
<gene>
    <name evidence="5" type="ORF">HAP48_024315</name>
    <name evidence="6" type="ORF">WDK88_21430</name>
</gene>
<dbReference type="PROSITE" id="PS51208">
    <property type="entry name" value="AUTOTRANSPORTER"/>
    <property type="match status" value="1"/>
</dbReference>
<evidence type="ECO:0000256" key="3">
    <source>
        <dbReference type="SAM" id="SignalP"/>
    </source>
</evidence>
<accession>A0A974A194</accession>
<dbReference type="RefSeq" id="WP_166205417.1">
    <property type="nucleotide sequence ID" value="NZ_CP088285.1"/>
</dbReference>
<protein>
    <submittedName>
        <fullName evidence="5">Autotransporter domain-containing protein</fullName>
    </submittedName>
</protein>